<evidence type="ECO:0000313" key="1">
    <source>
        <dbReference type="EMBL" id="KAI5650888.1"/>
    </source>
</evidence>
<accession>A0ACB9ZV19</accession>
<evidence type="ECO:0000313" key="2">
    <source>
        <dbReference type="Proteomes" id="UP001060085"/>
    </source>
</evidence>
<reference evidence="2" key="1">
    <citation type="journal article" date="2023" name="Nat. Plants">
        <title>Single-cell RNA sequencing provides a high-resolution roadmap for understanding the multicellular compartmentation of specialized metabolism.</title>
        <authorList>
            <person name="Sun S."/>
            <person name="Shen X."/>
            <person name="Li Y."/>
            <person name="Li Y."/>
            <person name="Wang S."/>
            <person name="Li R."/>
            <person name="Zhang H."/>
            <person name="Shen G."/>
            <person name="Guo B."/>
            <person name="Wei J."/>
            <person name="Xu J."/>
            <person name="St-Pierre B."/>
            <person name="Chen S."/>
            <person name="Sun C."/>
        </authorList>
    </citation>
    <scope>NUCLEOTIDE SEQUENCE [LARGE SCALE GENOMIC DNA]</scope>
</reference>
<dbReference type="Proteomes" id="UP001060085">
    <property type="component" value="Linkage Group LG08"/>
</dbReference>
<dbReference type="EMBL" id="CM044708">
    <property type="protein sequence ID" value="KAI5650888.1"/>
    <property type="molecule type" value="Genomic_DNA"/>
</dbReference>
<comment type="caution">
    <text evidence="1">The sequence shown here is derived from an EMBL/GenBank/DDBJ whole genome shotgun (WGS) entry which is preliminary data.</text>
</comment>
<organism evidence="1 2">
    <name type="scientific">Catharanthus roseus</name>
    <name type="common">Madagascar periwinkle</name>
    <name type="synonym">Vinca rosea</name>
    <dbReference type="NCBI Taxonomy" id="4058"/>
    <lineage>
        <taxon>Eukaryota</taxon>
        <taxon>Viridiplantae</taxon>
        <taxon>Streptophyta</taxon>
        <taxon>Embryophyta</taxon>
        <taxon>Tracheophyta</taxon>
        <taxon>Spermatophyta</taxon>
        <taxon>Magnoliopsida</taxon>
        <taxon>eudicotyledons</taxon>
        <taxon>Gunneridae</taxon>
        <taxon>Pentapetalae</taxon>
        <taxon>asterids</taxon>
        <taxon>lamiids</taxon>
        <taxon>Gentianales</taxon>
        <taxon>Apocynaceae</taxon>
        <taxon>Rauvolfioideae</taxon>
        <taxon>Vinceae</taxon>
        <taxon>Catharanthinae</taxon>
        <taxon>Catharanthus</taxon>
    </lineage>
</organism>
<name>A0ACB9ZV19_CATRO</name>
<proteinExistence type="predicted"/>
<keyword evidence="2" id="KW-1185">Reference proteome</keyword>
<gene>
    <name evidence="1" type="ORF">M9H77_36893</name>
</gene>
<protein>
    <submittedName>
        <fullName evidence="1">Uncharacterized protein</fullName>
    </submittedName>
</protein>
<sequence length="314" mass="35410">MGRAPCCEKVGLKRGRWTAEEDEILINYIKQNGEGSWRSLPKNAGLLRCGKSCRLRWINYLRADLKRGNFSVEEEETIIKLHTSVGNRWSLIASHLPGRTDNEVKNYWNSHLSRKIYSFKTNNGSLLNSRDVLQMTKSTTSKRRGGRVSRAIAKKYNKPIPLVNSTKPRNVTHDSCYEGQEVLFHDSILMGSSSKELGGGGGEIEVMGTYEDDHQTSTDDVTTLVDQFFLSELSDLYKISINNDEQKVNATTTSMVPENSINSEEWKSETWHSISNSSLDSGLLDECFSPLNSYFDDMVKLDTNDASIGFGLWD</sequence>